<feature type="compositionally biased region" description="Low complexity" evidence="1">
    <location>
        <begin position="416"/>
        <end position="425"/>
    </location>
</feature>
<reference evidence="2 3" key="1">
    <citation type="submission" date="2018-08" db="EMBL/GenBank/DDBJ databases">
        <title>Aphanomyces genome sequencing and annotation.</title>
        <authorList>
            <person name="Minardi D."/>
            <person name="Oidtmann B."/>
            <person name="Van Der Giezen M."/>
            <person name="Studholme D.J."/>
        </authorList>
    </citation>
    <scope>NUCLEOTIDE SEQUENCE [LARGE SCALE GENOMIC DNA]</scope>
    <source>
        <strain evidence="2 3">D2</strain>
    </source>
</reference>
<comment type="caution">
    <text evidence="2">The sequence shown here is derived from an EMBL/GenBank/DDBJ whole genome shotgun (WGS) entry which is preliminary data.</text>
</comment>
<sequence>MSNSARNSTAPNPRPLLEPSGNHSGDLLQGPNESHGSWNSPASTLTLPPTAAPPDDADVAAHPSTGGDWPPPASSGASRSSLDYTKVIRGFSAAAKQHTKAAFVPPPADAIEAILFELTKPKKDRVDILAKINLARPYTPKVATARFTVDTGDALANQSHEAIMSSLFASTQTDTVKSVLSEFVQVTRLGRGGIMVSVTSSNARKALGGQYLSIMGKKYIIPVHEEHPLDSLCFMDITGIRDNFDATQFYRKLTQLGVDVVYHSHRAVIPGTGCHTNTWRVYFADAAIPVQLQINGEPVNQIKYQRFYYRVYFKGTKGTAFHSVNGVSTHCVDIEAKRQREETDDSDIADTNTTTLSRLLHTTVAAPKKAKKGTNATQSRENTVTTESNNSDTVPSPRPFQSSLQRSIRPEESSHSSRSAPSKHVSVFEDDGEVDMDAEDTFTDTHMSMEVDVPFQVVSGRRKRKGPHRSPPKTLSEFATANFFEVLRTYNGGFDTIKWKDDQDIVTMIPTFQPRILPEEQRNQCITTMQVIDNNVTFDVELMTIGRLHLILEDSIELLQTEDLADMERTFAEAVADGLGSITEHVNTGQADKVWAQVQKKHLSANVALHGMAASDPTMFESVIQLHTWQRWFAASTDTNVQSFSNTYKQLYGSTKLGFAQLYHHRGEIKAGTAAGSTEPLTPTQILVEDALSLFELWLSIMAPTFFKRDAWVLCLTGKPVIWLTTGTGRLLTPNTLLLILRSALGNSVLQRLVRHLPDHALVQQLTVMSEWTHVYGEDQTLSVRQEGTDRVLRLVQLGLSGLAKTKLKDSHHLSTFTYHIQHAIGHGKYFIAVNDPRVHPDYIPAHDDDPAHRSGGVALVFDDTVPGFHDLRHMSEHDVPYKYMVVSTQWQETPVYFHCVYAPVRSAERAAYFDSLPRDFPEDSIHLVMGDLNLPMDLYLDVERQHSDHNVGRVNCLEWLAALRVTDAWRMHHDESRTYSGPHKRTRLDYIFADTHLVRDCYVSSGYQRPDAHVAGDHAIHTLVLEDVHQTMGKGYWKMPKELVQYPQVREAIATEASRLLHYIRTAHNPGVVWHAWKKRTRRFLQDAHRFVRSHYMREKATAAGRLTEARRLHTEGHSTDQDLAEEEKIYVETEDLWKLYYSDLKFDVHAGKNERSTAHFFRPPTKLLYKTPVRSVNQRDGTVSTDPDDIQREFVDHWTRLVSKYCAVSGAKLNIDKTEILVLNSNQPIPFVHGLSFAASGRPIRYLGILLGHNLPAGYQVNRLTDKLYETFQTIQHALRTCSHVRPLWDIVSAPWLQFGLSFEWTYILDITKLQPAQDWSHVATELTVLWTMLAGGVLRRLWIYRNTVKYESANNLHIPSVLELVLLNWSAQVRRHIQLPSTLGDERNRFQAILNRLGQDPSYRGFWTKYPLHLSVNPLTRRLPLK</sequence>
<name>A0A397C7Y3_APHAT</name>
<dbReference type="VEuPathDB" id="FungiDB:H257_18135"/>
<feature type="compositionally biased region" description="Polar residues" evidence="1">
    <location>
        <begin position="1"/>
        <end position="11"/>
    </location>
</feature>
<dbReference type="EMBL" id="QUTD01011507">
    <property type="protein sequence ID" value="RHY39825.1"/>
    <property type="molecule type" value="Genomic_DNA"/>
</dbReference>
<evidence type="ECO:0000313" key="3">
    <source>
        <dbReference type="Proteomes" id="UP000266643"/>
    </source>
</evidence>
<organism evidence="2 3">
    <name type="scientific">Aphanomyces astaci</name>
    <name type="common">Crayfish plague agent</name>
    <dbReference type="NCBI Taxonomy" id="112090"/>
    <lineage>
        <taxon>Eukaryota</taxon>
        <taxon>Sar</taxon>
        <taxon>Stramenopiles</taxon>
        <taxon>Oomycota</taxon>
        <taxon>Saprolegniomycetes</taxon>
        <taxon>Saprolegniales</taxon>
        <taxon>Verrucalvaceae</taxon>
        <taxon>Aphanomyces</taxon>
    </lineage>
</organism>
<evidence type="ECO:0008006" key="4">
    <source>
        <dbReference type="Google" id="ProtNLM"/>
    </source>
</evidence>
<accession>A0A397C7Y3</accession>
<dbReference type="InterPro" id="IPR036691">
    <property type="entry name" value="Endo/exonu/phosph_ase_sf"/>
</dbReference>
<gene>
    <name evidence="2" type="ORF">DYB30_002206</name>
</gene>
<dbReference type="Gene3D" id="3.60.10.10">
    <property type="entry name" value="Endonuclease/exonuclease/phosphatase"/>
    <property type="match status" value="1"/>
</dbReference>
<feature type="compositionally biased region" description="Polar residues" evidence="1">
    <location>
        <begin position="374"/>
        <end position="406"/>
    </location>
</feature>
<dbReference type="Proteomes" id="UP000266643">
    <property type="component" value="Unassembled WGS sequence"/>
</dbReference>
<feature type="region of interest" description="Disordered" evidence="1">
    <location>
        <begin position="1"/>
        <end position="79"/>
    </location>
</feature>
<dbReference type="VEuPathDB" id="FungiDB:H257_16163"/>
<protein>
    <recommendedName>
        <fullName evidence="4">Reverse transcriptase domain-containing protein</fullName>
    </recommendedName>
</protein>
<proteinExistence type="predicted"/>
<evidence type="ECO:0000256" key="1">
    <source>
        <dbReference type="SAM" id="MobiDB-lite"/>
    </source>
</evidence>
<feature type="region of interest" description="Disordered" evidence="1">
    <location>
        <begin position="359"/>
        <end position="430"/>
    </location>
</feature>
<dbReference type="VEuPathDB" id="FungiDB:H257_07383"/>
<evidence type="ECO:0000313" key="2">
    <source>
        <dbReference type="EMBL" id="RHY39825.1"/>
    </source>
</evidence>
<dbReference type="SUPFAM" id="SSF56219">
    <property type="entry name" value="DNase I-like"/>
    <property type="match status" value="1"/>
</dbReference>
<feature type="compositionally biased region" description="Low complexity" evidence="1">
    <location>
        <begin position="40"/>
        <end position="49"/>
    </location>
</feature>